<reference evidence="2" key="1">
    <citation type="submission" date="2018-01" db="EMBL/GenBank/DDBJ databases">
        <title>An insight into the sialome of Amazonian anophelines.</title>
        <authorList>
            <person name="Ribeiro J.M."/>
            <person name="Scarpassa V."/>
            <person name="Calvo E."/>
        </authorList>
    </citation>
    <scope>NUCLEOTIDE SEQUENCE</scope>
    <source>
        <tissue evidence="2">Salivary glands</tissue>
    </source>
</reference>
<name>A0A2M4CAP7_9DIPT</name>
<organism evidence="2">
    <name type="scientific">Anopheles marajoara</name>
    <dbReference type="NCBI Taxonomy" id="58244"/>
    <lineage>
        <taxon>Eukaryota</taxon>
        <taxon>Metazoa</taxon>
        <taxon>Ecdysozoa</taxon>
        <taxon>Arthropoda</taxon>
        <taxon>Hexapoda</taxon>
        <taxon>Insecta</taxon>
        <taxon>Pterygota</taxon>
        <taxon>Neoptera</taxon>
        <taxon>Endopterygota</taxon>
        <taxon>Diptera</taxon>
        <taxon>Nematocera</taxon>
        <taxon>Culicoidea</taxon>
        <taxon>Culicidae</taxon>
        <taxon>Anophelinae</taxon>
        <taxon>Anopheles</taxon>
    </lineage>
</organism>
<keyword evidence="1" id="KW-0732">Signal</keyword>
<sequence>MKLSATLQLLDVACSGVSAASKVITSVPAELAINLGVSAVRSYDSFTGSFVLKRPRMFSRFGNMYLTFTAYRVETSSLMILLIS</sequence>
<dbReference type="EMBL" id="GGFJ01013281">
    <property type="protein sequence ID" value="MBW62422.1"/>
    <property type="molecule type" value="Transcribed_RNA"/>
</dbReference>
<dbReference type="AlphaFoldDB" id="A0A2M4CAP7"/>
<evidence type="ECO:0000313" key="2">
    <source>
        <dbReference type="EMBL" id="MBW62422.1"/>
    </source>
</evidence>
<accession>A0A2M4CAP7</accession>
<feature type="signal peptide" evidence="1">
    <location>
        <begin position="1"/>
        <end position="19"/>
    </location>
</feature>
<protein>
    <submittedName>
        <fullName evidence="2">Putative secreted protein</fullName>
    </submittedName>
</protein>
<feature type="chain" id="PRO_5014759865" evidence="1">
    <location>
        <begin position="20"/>
        <end position="84"/>
    </location>
</feature>
<evidence type="ECO:0000256" key="1">
    <source>
        <dbReference type="SAM" id="SignalP"/>
    </source>
</evidence>
<proteinExistence type="predicted"/>